<keyword evidence="5" id="KW-1185">Reference proteome</keyword>
<dbReference type="EMBL" id="JAUESC010000384">
    <property type="protein sequence ID" value="KAK0582326.1"/>
    <property type="molecule type" value="Genomic_DNA"/>
</dbReference>
<keyword evidence="2" id="KW-1133">Transmembrane helix</keyword>
<keyword evidence="2" id="KW-0472">Membrane</keyword>
<comment type="caution">
    <text evidence="4">The sequence shown here is derived from an EMBL/GenBank/DDBJ whole genome shotgun (WGS) entry which is preliminary data.</text>
</comment>
<feature type="signal peptide" evidence="3">
    <location>
        <begin position="1"/>
        <end position="28"/>
    </location>
</feature>
<feature type="transmembrane region" description="Helical" evidence="2">
    <location>
        <begin position="125"/>
        <end position="147"/>
    </location>
</feature>
<keyword evidence="3" id="KW-0732">Signal</keyword>
<evidence type="ECO:0000313" key="5">
    <source>
        <dbReference type="Proteomes" id="UP001168877"/>
    </source>
</evidence>
<reference evidence="4" key="1">
    <citation type="journal article" date="2022" name="Plant J.">
        <title>Strategies of tolerance reflected in two North American maple genomes.</title>
        <authorList>
            <person name="McEvoy S.L."/>
            <person name="Sezen U.U."/>
            <person name="Trouern-Trend A."/>
            <person name="McMahon S.M."/>
            <person name="Schaberg P.G."/>
            <person name="Yang J."/>
            <person name="Wegrzyn J.L."/>
            <person name="Swenson N.G."/>
        </authorList>
    </citation>
    <scope>NUCLEOTIDE SEQUENCE</scope>
    <source>
        <strain evidence="4">NS2018</strain>
    </source>
</reference>
<proteinExistence type="predicted"/>
<accession>A0AA39VJV6</accession>
<feature type="compositionally biased region" description="Basic and acidic residues" evidence="1">
    <location>
        <begin position="57"/>
        <end position="68"/>
    </location>
</feature>
<reference evidence="4" key="2">
    <citation type="submission" date="2023-06" db="EMBL/GenBank/DDBJ databases">
        <authorList>
            <person name="Swenson N.G."/>
            <person name="Wegrzyn J.L."/>
            <person name="Mcevoy S.L."/>
        </authorList>
    </citation>
    <scope>NUCLEOTIDE SEQUENCE</scope>
    <source>
        <strain evidence="4">NS2018</strain>
        <tissue evidence="4">Leaf</tissue>
    </source>
</reference>
<feature type="chain" id="PRO_5041265203" evidence="3">
    <location>
        <begin position="29"/>
        <end position="206"/>
    </location>
</feature>
<sequence>MPTMLPPNCKRQLFFSLLILCFLKYELHHLPASPHNYDHDGLRMLLVRAPTSPHINGAHDHQHFKVGEPEPPQGSPDYDAHDRHLLKVGAPERTTTSPRRNQIVFDSRFTHNPDSTTSLRKPKRILSWALGVSVPSLVLSLLLNTYLFCRRKRGRGNDVELQAIEEQLKKCQKFNFHTIRDATQNFLSGNWLREGGYGPVYKVYYI</sequence>
<gene>
    <name evidence="4" type="ORF">LWI29_024215</name>
</gene>
<evidence type="ECO:0000256" key="3">
    <source>
        <dbReference type="SAM" id="SignalP"/>
    </source>
</evidence>
<dbReference type="Proteomes" id="UP001168877">
    <property type="component" value="Unassembled WGS sequence"/>
</dbReference>
<keyword evidence="2" id="KW-0812">Transmembrane</keyword>
<protein>
    <submittedName>
        <fullName evidence="4">Uncharacterized protein</fullName>
    </submittedName>
</protein>
<dbReference type="Gene3D" id="3.30.200.20">
    <property type="entry name" value="Phosphorylase Kinase, domain 1"/>
    <property type="match status" value="1"/>
</dbReference>
<feature type="region of interest" description="Disordered" evidence="1">
    <location>
        <begin position="57"/>
        <end position="76"/>
    </location>
</feature>
<organism evidence="4 5">
    <name type="scientific">Acer saccharum</name>
    <name type="common">Sugar maple</name>
    <dbReference type="NCBI Taxonomy" id="4024"/>
    <lineage>
        <taxon>Eukaryota</taxon>
        <taxon>Viridiplantae</taxon>
        <taxon>Streptophyta</taxon>
        <taxon>Embryophyta</taxon>
        <taxon>Tracheophyta</taxon>
        <taxon>Spermatophyta</taxon>
        <taxon>Magnoliopsida</taxon>
        <taxon>eudicotyledons</taxon>
        <taxon>Gunneridae</taxon>
        <taxon>Pentapetalae</taxon>
        <taxon>rosids</taxon>
        <taxon>malvids</taxon>
        <taxon>Sapindales</taxon>
        <taxon>Sapindaceae</taxon>
        <taxon>Hippocastanoideae</taxon>
        <taxon>Acereae</taxon>
        <taxon>Acer</taxon>
    </lineage>
</organism>
<evidence type="ECO:0000256" key="2">
    <source>
        <dbReference type="SAM" id="Phobius"/>
    </source>
</evidence>
<evidence type="ECO:0000313" key="4">
    <source>
        <dbReference type="EMBL" id="KAK0582326.1"/>
    </source>
</evidence>
<dbReference type="AlphaFoldDB" id="A0AA39VJV6"/>
<name>A0AA39VJV6_ACESA</name>
<evidence type="ECO:0000256" key="1">
    <source>
        <dbReference type="SAM" id="MobiDB-lite"/>
    </source>
</evidence>